<dbReference type="GO" id="GO:0030160">
    <property type="term" value="F:synaptic receptor adaptor activity"/>
    <property type="evidence" value="ECO:0007669"/>
    <property type="project" value="TreeGrafter"/>
</dbReference>
<feature type="compositionally biased region" description="Basic and acidic residues" evidence="16">
    <location>
        <begin position="1606"/>
        <end position="1621"/>
    </location>
</feature>
<dbReference type="GO" id="GO:0043197">
    <property type="term" value="C:dendritic spine"/>
    <property type="evidence" value="ECO:0007669"/>
    <property type="project" value="UniProtKB-SubCell"/>
</dbReference>
<dbReference type="SUPFAM" id="SSF50044">
    <property type="entry name" value="SH3-domain"/>
    <property type="match status" value="1"/>
</dbReference>
<feature type="compositionally biased region" description="Basic residues" evidence="16">
    <location>
        <begin position="1142"/>
        <end position="1152"/>
    </location>
</feature>
<dbReference type="Gene3D" id="2.30.42.10">
    <property type="match status" value="1"/>
</dbReference>
<feature type="region of interest" description="Disordered" evidence="16">
    <location>
        <begin position="1"/>
        <end position="86"/>
    </location>
</feature>
<keyword evidence="20" id="KW-1185">Reference proteome</keyword>
<accession>A0A8M1HFM6</accession>
<feature type="compositionally biased region" description="Low complexity" evidence="16">
    <location>
        <begin position="1691"/>
        <end position="1711"/>
    </location>
</feature>
<feature type="region of interest" description="Disordered" evidence="16">
    <location>
        <begin position="1128"/>
        <end position="1153"/>
    </location>
</feature>
<dbReference type="InterPro" id="IPR051569">
    <property type="entry name" value="SHANK"/>
</dbReference>
<dbReference type="InterPro" id="IPR036034">
    <property type="entry name" value="PDZ_sf"/>
</dbReference>
<dbReference type="GO" id="GO:0035255">
    <property type="term" value="F:ionotropic glutamate receptor binding"/>
    <property type="evidence" value="ECO:0007669"/>
    <property type="project" value="TreeGrafter"/>
</dbReference>
<feature type="compositionally biased region" description="Pro residues" evidence="16">
    <location>
        <begin position="1564"/>
        <end position="1575"/>
    </location>
</feature>
<dbReference type="CDD" id="cd06746">
    <property type="entry name" value="PDZ_SHANK1_3-like"/>
    <property type="match status" value="1"/>
</dbReference>
<evidence type="ECO:0000256" key="13">
    <source>
        <dbReference type="ARBA" id="ARBA00093578"/>
    </source>
</evidence>
<feature type="region of interest" description="Disordered" evidence="16">
    <location>
        <begin position="1243"/>
        <end position="1336"/>
    </location>
</feature>
<keyword evidence="5" id="KW-0963">Cytoplasm</keyword>
<evidence type="ECO:0000256" key="12">
    <source>
        <dbReference type="ARBA" id="ARBA00081309"/>
    </source>
</evidence>
<evidence type="ECO:0000259" key="17">
    <source>
        <dbReference type="PROSITE" id="PS50002"/>
    </source>
</evidence>
<evidence type="ECO:0000256" key="1">
    <source>
        <dbReference type="ARBA" id="ARBA00004496"/>
    </source>
</evidence>
<feature type="region of interest" description="Disordered" evidence="16">
    <location>
        <begin position="1429"/>
        <end position="1727"/>
    </location>
</feature>
<feature type="repeat" description="ANK" evidence="14">
    <location>
        <begin position="332"/>
        <end position="364"/>
    </location>
</feature>
<proteinExistence type="predicted"/>
<dbReference type="OrthoDB" id="445896at2759"/>
<dbReference type="FunFam" id="2.30.42.10:FF:000018">
    <property type="entry name" value="SH3 and multiple ankyrin repeat domains protein 2"/>
    <property type="match status" value="1"/>
</dbReference>
<feature type="compositionally biased region" description="Low complexity" evidence="16">
    <location>
        <begin position="1622"/>
        <end position="1639"/>
    </location>
</feature>
<evidence type="ECO:0000256" key="2">
    <source>
        <dbReference type="ARBA" id="ARBA00004552"/>
    </source>
</evidence>
<evidence type="ECO:0000256" key="11">
    <source>
        <dbReference type="ARBA" id="ARBA00070353"/>
    </source>
</evidence>
<comment type="subunit">
    <text evidence="13">May homomultimerize via its SAM domain. Interacts with BAIAP2, DBNL and SLC17A7/VGLUT1. Interacts with DLGAP1/GKAP, GRM1/MGLUR1, GRM5/MGLUR5 and LZTS3 C-termini via its PDZ domain. Interacts with ABI1, HOMER1, HOMER2, HOMER3 and CTTN/cortactin SH3 domain. Is part of a complex with DLG4/PSD-95 and DLGAP1/GKAP. Interacts (via PDZ domain) with the GRIA1 subunit of the AMPA receptor (via PDZ-binding motif). Interacts with WASF1 and CYFIP2; the interactions mediate the association of SHANK3 with the WAVE1 complex. Interacts with ARPC2; the interaction probably mediates the association of SHANK3 with the Arp2/3 complex. Interacts (via ANK repeats) with SHARPIN and SPTAN1. Interacts (via PDZ domain) with ARHGAP44 (probably via PDZ-binding motif); the interaction takes place in dendritic spines and promotes GRIA1 exocytosis. Interacts with CAMK2A. Interacts with DIP2A. Interacts with ADGRL3.</text>
</comment>
<sequence>MPLRSAAGKHEPPSPPRQDQQQQEHTHTHSHTLTHPHTHTANGSQGASTDSSSSQEEDSSVPAPVCVPAFHPGAVRSDSARAPMEEPTGNTVVIRIGIPDLQQTKCLKFNVDAPIWLSKQRILCNLNQSLKDVLNYGLFQPAYNGKAGKFLDEERQLREYPFPSIAPVPYLEFRYKRRVYTQTYIDEKQLSKLHTKANLKKFMEYVQQRNIEKVSRFLEKGLDPNFHDPDTGECPLTLAAQLEGCAELIKVLKSGGAHLDFRTKDGITALHKAVRSKNHTALITLLDLGASPDYKDSRGLTPLYHSSMVGGDPYCCELLLHDHAQVGCVDENGWQEIHQACRYGHVQHLEHLLFYGADMSAQNASGNTALHVCALYNQDSCARVLLFRGANKEIKNYNSQTAFQVAIIAGNFDLAEIIKVHKTSDVVPFRETPSYTNRRRVMPGPLPSPRSLLRSASDNNLNGDHDHIHGQTPQEMRGRQGHSPVPSLRSLPAFGQQQTSLGETRHGEIPDSSLQSTGSSRSSHSRSPSLHHLHDEDKPVPRRSHSHGYPHGYGPRGRLSPGSVQRDPSPPHHIPSVLPGPRGPKRKLYSAVPGRTFIVVKPYTPQGEGEIQLNRGERVKDYDCNDVEAIPEDHLYDEIRLVKDDSLDSHVLSIGEGGFWEGTVKGRTGWFPADCVEEVQMRQFDPRLETREDRTKRLFRHYTVGSYDNFTSYSDYIIEEKNAVLQKKENEGFGFVLRGAKAETPIEEFTPTPAFPALQYLESVDVEGVAWWAGLRTGDFLIEVNGVNVVKVGHKQVVSLIRQGGNRLLMKVVSVTRKPESEEVVRKKAPPPPKRAPSTTLTLRSKSMTAELEELASARRRRGERLDEMLASQESMLRSQPSEAEYRTATVKQRPTSRRITPAEISSLFERQGMTLHGGLHPGIEQGHIPLPRGMSRTKSFGATEEDRLSALAAEHRFPRSSSMTDTLRDHSQPHPIPPPPQTAPPPPPYYLDTGPPPAFCPPPPPSRTQSQGHEPGGRSSFKPSSLDLPYEAAQRQATHIERQKKARSMIILQDSSHLPVEPTEIPRPSAATPPERIKRKGRIIDNPYANVGQFSIGLYTPTKPQRKKSPLVKQLQVEDAQEKASLALAAAHSRDSSPSGRHPHTHGHTHTSRVDYYQQQLMAERERVRAQGEILFQSKGPFAAAIAGAVKDRKRRLEERRKSTVFLSVGTMEGASATSPDAPSLTQSHSIDERMLSRELGHLPPPALALSPSPSGTTFIHPLTGKPLDPSSPLALALAARERALTSQSQSPTGSPEPRTKQERADQSIIFIDTQTKESLRGEVAATSPPFSPKSAKAAGYAVGASPASILATQPTKPQWATPSSPVSFRQEMEARVEERKEEKRLEDKKSMLISIMDTSQQKTAGLIMVHATSNGQAVGVGSELEQMPAQTSMEPSKSPSPRVKSPSPTVPQTQLQAQLQTQRPASPAQEKSLAQGSSEEDVDPYTVTLPPAMLTSSDEETREELRKIGVVPPPDEFANGLLAEVQRVPVSPTKPATAPTTPTTPTTQTPSAPTTTVVTPVQPQPPKPPPPPSAAAVSGKPSDPLERPPVGESGSAADSGVEEADTRSSSERERDHHLETTSTVSTVSSMSTLSSESGEPADTHTTHTSYADGQTFVLDKPPVPPKPRLKSQIGGSKGPVTFRDPLLKQSSDSELLSQQQAAALAAAAAGGAGLPSGGSASVTGLAPTKPRYLFQRRSKLWGDPVEPRGPGVGLGIGSLGNLGGLGLGLGADEGSKPSVMGELSSRLQQLNKDTRSLGEEPLGTSLDPGRKSPVAGARLFSSLGELHTISQRSYGTTFTIRPGSRYPVTRRAPSPGSGSPDRGDPLGRFSGFGIPTSPTTPPQTILKSSSLSLPQEPKEVRFVMRSSSARSRSRSPSPSPSHSPRLGSPLLALRPFHQKPLHLWNKYDVGDWLESINLGEHRAGFQEHEIEGSHLPALTKEDFAELGVTRVGHRMNIERALKQLLES</sequence>
<dbReference type="SUPFAM" id="SSF50156">
    <property type="entry name" value="PDZ domain-like"/>
    <property type="match status" value="1"/>
</dbReference>
<feature type="compositionally biased region" description="Low complexity" evidence="16">
    <location>
        <begin position="1128"/>
        <end position="1141"/>
    </location>
</feature>
<evidence type="ECO:0000313" key="20">
    <source>
        <dbReference type="Proteomes" id="UP000515150"/>
    </source>
</evidence>
<evidence type="ECO:0000256" key="15">
    <source>
        <dbReference type="PROSITE-ProRule" id="PRU00192"/>
    </source>
</evidence>
<name>A0A8M1HFM6_BETSP</name>
<dbReference type="GO" id="GO:0003779">
    <property type="term" value="F:actin binding"/>
    <property type="evidence" value="ECO:0007669"/>
    <property type="project" value="UniProtKB-KW"/>
</dbReference>
<keyword evidence="6" id="KW-0770">Synapse</keyword>
<dbReference type="InterPro" id="IPR001478">
    <property type="entry name" value="PDZ"/>
</dbReference>
<dbReference type="GO" id="GO:0005737">
    <property type="term" value="C:cytoplasm"/>
    <property type="evidence" value="ECO:0007669"/>
    <property type="project" value="UniProtKB-SubCell"/>
</dbReference>
<dbReference type="Gene3D" id="1.25.40.20">
    <property type="entry name" value="Ankyrin repeat-containing domain"/>
    <property type="match status" value="2"/>
</dbReference>
<evidence type="ECO:0000256" key="7">
    <source>
        <dbReference type="ARBA" id="ARBA00023054"/>
    </source>
</evidence>
<dbReference type="PANTHER" id="PTHR24135">
    <property type="entry name" value="SH3 AND MULTIPLE ANKYRIN REPEAT DOMAINS PROTEIN"/>
    <property type="match status" value="1"/>
</dbReference>
<dbReference type="SUPFAM" id="SSF47769">
    <property type="entry name" value="SAM/Pointed domain"/>
    <property type="match status" value="1"/>
</dbReference>
<dbReference type="PANTHER" id="PTHR24135:SF4">
    <property type="entry name" value="SH3 AND MULTIPLE ANKYRIN REPEAT DOMAINS PROTEIN 3"/>
    <property type="match status" value="1"/>
</dbReference>
<dbReference type="Proteomes" id="UP000515150">
    <property type="component" value="Chromosome 6"/>
</dbReference>
<dbReference type="Gene3D" id="2.30.30.40">
    <property type="entry name" value="SH3 Domains"/>
    <property type="match status" value="1"/>
</dbReference>
<evidence type="ECO:0000256" key="9">
    <source>
        <dbReference type="ARBA" id="ARBA00023273"/>
    </source>
</evidence>
<dbReference type="FunFam" id="1.25.40.20:FF:000048">
    <property type="entry name" value="SH3 and multiple ankyrin repeat domains protein 3"/>
    <property type="match status" value="1"/>
</dbReference>
<dbReference type="PROSITE" id="PS50088">
    <property type="entry name" value="ANK_REPEAT"/>
    <property type="match status" value="3"/>
</dbReference>
<dbReference type="FunFam" id="3.10.20.90:FF:000029">
    <property type="entry name" value="SH3 and multiple ankyrin repeat domains protein 1"/>
    <property type="match status" value="1"/>
</dbReference>
<keyword evidence="3 15" id="KW-0728">SH3 domain</keyword>
<dbReference type="FunFam" id="1.10.150.50:FF:000006">
    <property type="entry name" value="SH3 and multiple ankyrin repeat domains protein 2"/>
    <property type="match status" value="1"/>
</dbReference>
<dbReference type="PROSITE" id="PS50002">
    <property type="entry name" value="SH3"/>
    <property type="match status" value="1"/>
</dbReference>
<dbReference type="GO" id="GO:0045211">
    <property type="term" value="C:postsynaptic membrane"/>
    <property type="evidence" value="ECO:0007669"/>
    <property type="project" value="TreeGrafter"/>
</dbReference>
<dbReference type="CTD" id="557701"/>
<evidence type="ECO:0000259" key="19">
    <source>
        <dbReference type="PROSITE" id="PS50106"/>
    </source>
</evidence>
<dbReference type="SMART" id="SM00248">
    <property type="entry name" value="ANK"/>
    <property type="match status" value="5"/>
</dbReference>
<dbReference type="PROSITE" id="PS50106">
    <property type="entry name" value="PDZ"/>
    <property type="match status" value="1"/>
</dbReference>
<feature type="repeat" description="ANK" evidence="14">
    <location>
        <begin position="265"/>
        <end position="297"/>
    </location>
</feature>
<keyword evidence="9" id="KW-0966">Cell projection</keyword>
<feature type="compositionally biased region" description="Pro residues" evidence="16">
    <location>
        <begin position="975"/>
        <end position="1007"/>
    </location>
</feature>
<dbReference type="SMART" id="SM00228">
    <property type="entry name" value="PDZ"/>
    <property type="match status" value="1"/>
</dbReference>
<keyword evidence="8" id="KW-0009">Actin-binding</keyword>
<feature type="domain" description="SH3" evidence="17">
    <location>
        <begin position="592"/>
        <end position="681"/>
    </location>
</feature>
<evidence type="ECO:0000256" key="8">
    <source>
        <dbReference type="ARBA" id="ARBA00023203"/>
    </source>
</evidence>
<dbReference type="Gene3D" id="1.10.150.50">
    <property type="entry name" value="Transcription Factor, Ets-1"/>
    <property type="match status" value="1"/>
</dbReference>
<feature type="domain" description="PDZ" evidence="19">
    <location>
        <begin position="722"/>
        <end position="816"/>
    </location>
</feature>
<feature type="compositionally biased region" description="Polar residues" evidence="16">
    <location>
        <begin position="873"/>
        <end position="882"/>
    </location>
</feature>
<dbReference type="Gene3D" id="3.10.20.90">
    <property type="entry name" value="Phosphatidylinositol 3-kinase Catalytic Subunit, Chain A, domain 1"/>
    <property type="match status" value="1"/>
</dbReference>
<dbReference type="InterPro" id="IPR001660">
    <property type="entry name" value="SAM"/>
</dbReference>
<dbReference type="RefSeq" id="XP_040927269.1">
    <property type="nucleotide sequence ID" value="XM_041071335.2"/>
</dbReference>
<feature type="region of interest" description="Disordered" evidence="16">
    <location>
        <begin position="1833"/>
        <end position="1931"/>
    </location>
</feature>
<dbReference type="InterPro" id="IPR036770">
    <property type="entry name" value="Ankyrin_rpt-contain_sf"/>
</dbReference>
<dbReference type="CDD" id="cd09506">
    <property type="entry name" value="SAM_Shank1_2_3"/>
    <property type="match status" value="1"/>
</dbReference>
<feature type="domain" description="SAM" evidence="18">
    <location>
        <begin position="1946"/>
        <end position="2009"/>
    </location>
</feature>
<dbReference type="SMART" id="SM00454">
    <property type="entry name" value="SAM"/>
    <property type="match status" value="1"/>
</dbReference>
<evidence type="ECO:0000313" key="22">
    <source>
        <dbReference type="RefSeq" id="XP_040927270.1"/>
    </source>
</evidence>
<dbReference type="SMART" id="SM00326">
    <property type="entry name" value="SH3"/>
    <property type="match status" value="1"/>
</dbReference>
<keyword evidence="14" id="KW-0040">ANK repeat</keyword>
<dbReference type="InterPro" id="IPR001452">
    <property type="entry name" value="SH3_domain"/>
</dbReference>
<feature type="region of interest" description="Disordered" evidence="16">
    <location>
        <begin position="820"/>
        <end position="840"/>
    </location>
</feature>
<feature type="repeat" description="ANK" evidence="14">
    <location>
        <begin position="365"/>
        <end position="397"/>
    </location>
</feature>
<dbReference type="InterPro" id="IPR013761">
    <property type="entry name" value="SAM/pointed_sf"/>
</dbReference>
<feature type="compositionally biased region" description="Low complexity" evidence="16">
    <location>
        <begin position="39"/>
        <end position="54"/>
    </location>
</feature>
<dbReference type="InterPro" id="IPR036028">
    <property type="entry name" value="SH3-like_dom_sf"/>
</dbReference>
<feature type="region of interest" description="Disordered" evidence="16">
    <location>
        <begin position="953"/>
        <end position="1027"/>
    </location>
</feature>
<feature type="compositionally biased region" description="Low complexity" evidence="16">
    <location>
        <begin position="1530"/>
        <end position="1563"/>
    </location>
</feature>
<protein>
    <recommendedName>
        <fullName evidence="11">SH3 and multiple ankyrin repeat domains protein 3</fullName>
    </recommendedName>
    <alternativeName>
        <fullName evidence="12">Proline-rich synapse-associated protein 2</fullName>
    </alternativeName>
</protein>
<gene>
    <name evidence="21 22" type="primary">shank3a</name>
</gene>
<feature type="compositionally biased region" description="Low complexity" evidence="16">
    <location>
        <begin position="1437"/>
        <end position="1464"/>
    </location>
</feature>
<dbReference type="FunFam" id="1.25.40.20:FF:000064">
    <property type="entry name" value="SH3 and multiple ankyrin repeat domains protein 3"/>
    <property type="match status" value="1"/>
</dbReference>
<keyword evidence="4" id="KW-0488">Methylation</keyword>
<evidence type="ECO:0000256" key="3">
    <source>
        <dbReference type="ARBA" id="ARBA00022443"/>
    </source>
</evidence>
<dbReference type="RefSeq" id="XP_040927270.1">
    <property type="nucleotide sequence ID" value="XM_041071336.2"/>
</dbReference>
<evidence type="ECO:0000256" key="16">
    <source>
        <dbReference type="SAM" id="MobiDB-lite"/>
    </source>
</evidence>
<dbReference type="Pfam" id="PF12796">
    <property type="entry name" value="Ank_2"/>
    <property type="match status" value="2"/>
</dbReference>
<dbReference type="Pfam" id="PF00536">
    <property type="entry name" value="SAM_1"/>
    <property type="match status" value="1"/>
</dbReference>
<comment type="subcellular location">
    <subcellularLocation>
        <location evidence="2">Cell projection</location>
        <location evidence="2">Dendritic spine</location>
    </subcellularLocation>
    <subcellularLocation>
        <location evidence="1">Cytoplasm</location>
    </subcellularLocation>
    <subcellularLocation>
        <location evidence="10">Postsynaptic density</location>
    </subcellularLocation>
</comment>
<keyword evidence="7" id="KW-0175">Coiled coil</keyword>
<evidence type="ECO:0000313" key="21">
    <source>
        <dbReference type="RefSeq" id="XP_040927269.1"/>
    </source>
</evidence>
<feature type="compositionally biased region" description="Basic residues" evidence="16">
    <location>
        <begin position="28"/>
        <end position="38"/>
    </location>
</feature>
<feature type="region of interest" description="Disordered" evidence="16">
    <location>
        <begin position="873"/>
        <end position="897"/>
    </location>
</feature>
<reference evidence="21 22" key="1">
    <citation type="submission" date="2025-04" db="UniProtKB">
        <authorList>
            <consortium name="RefSeq"/>
        </authorList>
    </citation>
    <scope>IDENTIFICATION</scope>
</reference>
<evidence type="ECO:0000256" key="5">
    <source>
        <dbReference type="ARBA" id="ARBA00022490"/>
    </source>
</evidence>
<dbReference type="PROSITE" id="PS50105">
    <property type="entry name" value="SAM_DOMAIN"/>
    <property type="match status" value="1"/>
</dbReference>
<feature type="compositionally biased region" description="Low complexity" evidence="16">
    <location>
        <begin position="1907"/>
        <end position="1931"/>
    </location>
</feature>
<dbReference type="PROSITE" id="PS50297">
    <property type="entry name" value="ANK_REP_REGION"/>
    <property type="match status" value="3"/>
</dbReference>
<dbReference type="InterPro" id="IPR002110">
    <property type="entry name" value="Ankyrin_rpt"/>
</dbReference>
<dbReference type="InterPro" id="IPR041489">
    <property type="entry name" value="PDZ_6"/>
</dbReference>
<evidence type="ECO:0000259" key="18">
    <source>
        <dbReference type="PROSITE" id="PS50105"/>
    </source>
</evidence>
<evidence type="ECO:0000256" key="14">
    <source>
        <dbReference type="PROSITE-ProRule" id="PRU00023"/>
    </source>
</evidence>
<dbReference type="Pfam" id="PF07653">
    <property type="entry name" value="SH3_2"/>
    <property type="match status" value="1"/>
</dbReference>
<evidence type="ECO:0000256" key="6">
    <source>
        <dbReference type="ARBA" id="ARBA00023018"/>
    </source>
</evidence>
<dbReference type="GO" id="GO:0014069">
    <property type="term" value="C:postsynaptic density"/>
    <property type="evidence" value="ECO:0007669"/>
    <property type="project" value="UniProtKB-SubCell"/>
</dbReference>
<dbReference type="SUPFAM" id="SSF48403">
    <property type="entry name" value="Ankyrin repeat"/>
    <property type="match status" value="1"/>
</dbReference>
<dbReference type="GeneID" id="114857925"/>
<organism evidence="20 21">
    <name type="scientific">Betta splendens</name>
    <name type="common">Siamese fighting fish</name>
    <dbReference type="NCBI Taxonomy" id="158456"/>
    <lineage>
        <taxon>Eukaryota</taxon>
        <taxon>Metazoa</taxon>
        <taxon>Chordata</taxon>
        <taxon>Craniata</taxon>
        <taxon>Vertebrata</taxon>
        <taxon>Euteleostomi</taxon>
        <taxon>Actinopterygii</taxon>
        <taxon>Neopterygii</taxon>
        <taxon>Teleostei</taxon>
        <taxon>Neoteleostei</taxon>
        <taxon>Acanthomorphata</taxon>
        <taxon>Anabantaria</taxon>
        <taxon>Anabantiformes</taxon>
        <taxon>Anabantoidei</taxon>
        <taxon>Osphronemidae</taxon>
        <taxon>Betta</taxon>
    </lineage>
</organism>
<feature type="region of interest" description="Disordered" evidence="16">
    <location>
        <begin position="1774"/>
        <end position="1817"/>
    </location>
</feature>
<evidence type="ECO:0000256" key="4">
    <source>
        <dbReference type="ARBA" id="ARBA00022481"/>
    </source>
</evidence>
<feature type="region of interest" description="Disordered" evidence="16">
    <location>
        <begin position="436"/>
        <end position="588"/>
    </location>
</feature>
<evidence type="ECO:0000256" key="10">
    <source>
        <dbReference type="ARBA" id="ARBA00034105"/>
    </source>
</evidence>
<dbReference type="Pfam" id="PF17820">
    <property type="entry name" value="PDZ_6"/>
    <property type="match status" value="1"/>
</dbReference>
<feature type="compositionally biased region" description="Low complexity" evidence="16">
    <location>
        <begin position="512"/>
        <end position="530"/>
    </location>
</feature>